<dbReference type="Gene3D" id="1.10.630.10">
    <property type="entry name" value="Cytochrome P450"/>
    <property type="match status" value="1"/>
</dbReference>
<organism evidence="3 4">
    <name type="scientific">Escallonia rubra</name>
    <dbReference type="NCBI Taxonomy" id="112253"/>
    <lineage>
        <taxon>Eukaryota</taxon>
        <taxon>Viridiplantae</taxon>
        <taxon>Streptophyta</taxon>
        <taxon>Embryophyta</taxon>
        <taxon>Tracheophyta</taxon>
        <taxon>Spermatophyta</taxon>
        <taxon>Magnoliopsida</taxon>
        <taxon>eudicotyledons</taxon>
        <taxon>Gunneridae</taxon>
        <taxon>Pentapetalae</taxon>
        <taxon>asterids</taxon>
        <taxon>campanulids</taxon>
        <taxon>Escalloniales</taxon>
        <taxon>Escalloniaceae</taxon>
        <taxon>Escallonia</taxon>
    </lineage>
</organism>
<dbReference type="GO" id="GO:0004497">
    <property type="term" value="F:monooxygenase activity"/>
    <property type="evidence" value="ECO:0007669"/>
    <property type="project" value="InterPro"/>
</dbReference>
<feature type="compositionally biased region" description="Polar residues" evidence="1">
    <location>
        <begin position="123"/>
        <end position="147"/>
    </location>
</feature>
<reference evidence="3" key="1">
    <citation type="submission" date="2022-12" db="EMBL/GenBank/DDBJ databases">
        <title>Draft genome assemblies for two species of Escallonia (Escalloniales).</title>
        <authorList>
            <person name="Chanderbali A."/>
            <person name="Dervinis C."/>
            <person name="Anghel I."/>
            <person name="Soltis D."/>
            <person name="Soltis P."/>
            <person name="Zapata F."/>
        </authorList>
    </citation>
    <scope>NUCLEOTIDE SEQUENCE</scope>
    <source>
        <strain evidence="3">UCBG92.1500</strain>
        <tissue evidence="3">Leaf</tissue>
    </source>
</reference>
<evidence type="ECO:0000313" key="4">
    <source>
        <dbReference type="Proteomes" id="UP001187471"/>
    </source>
</evidence>
<evidence type="ECO:0000259" key="2">
    <source>
        <dbReference type="Pfam" id="PF07727"/>
    </source>
</evidence>
<dbReference type="PANTHER" id="PTHR11439">
    <property type="entry name" value="GAG-POL-RELATED RETROTRANSPOSON"/>
    <property type="match status" value="1"/>
</dbReference>
<dbReference type="PANTHER" id="PTHR11439:SF467">
    <property type="entry name" value="INTEGRASE CATALYTIC DOMAIN-CONTAINING PROTEIN"/>
    <property type="match status" value="1"/>
</dbReference>
<dbReference type="Proteomes" id="UP001187471">
    <property type="component" value="Unassembled WGS sequence"/>
</dbReference>
<dbReference type="CDD" id="cd09272">
    <property type="entry name" value="RNase_HI_RT_Ty1"/>
    <property type="match status" value="1"/>
</dbReference>
<dbReference type="SUPFAM" id="SSF56672">
    <property type="entry name" value="DNA/RNA polymerases"/>
    <property type="match status" value="1"/>
</dbReference>
<keyword evidence="4" id="KW-1185">Reference proteome</keyword>
<evidence type="ECO:0000256" key="1">
    <source>
        <dbReference type="SAM" id="MobiDB-lite"/>
    </source>
</evidence>
<dbReference type="Pfam" id="PF07727">
    <property type="entry name" value="RVT_2"/>
    <property type="match status" value="1"/>
</dbReference>
<name>A0AA88RA66_9ASTE</name>
<feature type="region of interest" description="Disordered" evidence="1">
    <location>
        <begin position="121"/>
        <end position="148"/>
    </location>
</feature>
<feature type="domain" description="Reverse transcriptase Ty1/copia-type" evidence="2">
    <location>
        <begin position="375"/>
        <end position="589"/>
    </location>
</feature>
<accession>A0AA88RA66</accession>
<dbReference type="InterPro" id="IPR043502">
    <property type="entry name" value="DNA/RNA_pol_sf"/>
</dbReference>
<dbReference type="SUPFAM" id="SSF48264">
    <property type="entry name" value="Cytochrome P450"/>
    <property type="match status" value="1"/>
</dbReference>
<dbReference type="AlphaFoldDB" id="A0AA88RA66"/>
<dbReference type="EMBL" id="JAVXUO010001530">
    <property type="protein sequence ID" value="KAK2981414.1"/>
    <property type="molecule type" value="Genomic_DNA"/>
</dbReference>
<sequence length="595" mass="65671">MKQILTHSENIKNFSDVSQHVILEAETRDADKTLTYVTQEGSRNANGKRGRQSYVMYGEHPNGGRTEIESRDVDFIESDFPSIGDASKNLDLYELEEVEPTLPSPSEGGELVPRPVVAEDSVSDLQPSGSIPDSGSTPQGPLGQQDSQLRRGGAISWYSKKKSCIALSTMESEYVACSAAVQEAVWLRLFIQALGVTAHIDEAVTIHCDNTAALDFVKDPKYHGKAKHIGLRYHFIRTLVAQGEVSMKHIPTGRMVADPLTKPIARDRHSPSPTAPLTSPAAPLAVAGNATLRRRHRHSPSPAAPLAVAVASIPVNFPGTTFSNGIKAAFYAVFLAQLSDTVLGALLTSHETVAIALSFVLYYLADHPDVYAKVLKVDRYKARLVAKGYCQQEGIDYGETFSPVVKPTTVRLILSLAVSFGWALQQIDVNNAFLNRFLERDVYMTQPPSFQHPQFLHHVCKLRKALYGIKQASRAWYARLSQRLIDLGFHACLLDTSLFILRIKKVFICILINIDDIILTKNSLPSINRIVGSLYAEFSVKDLGPLNYFLGIEVVHSDRGLLLLQRKYITDLLNRTHLDAAKPVHTPMATSTHLS</sequence>
<protein>
    <recommendedName>
        <fullName evidence="2">Reverse transcriptase Ty1/copia-type domain-containing protein</fullName>
    </recommendedName>
</protein>
<dbReference type="InterPro" id="IPR013103">
    <property type="entry name" value="RVT_2"/>
</dbReference>
<comment type="caution">
    <text evidence="3">The sequence shown here is derived from an EMBL/GenBank/DDBJ whole genome shotgun (WGS) entry which is preliminary data.</text>
</comment>
<dbReference type="GO" id="GO:0020037">
    <property type="term" value="F:heme binding"/>
    <property type="evidence" value="ECO:0007669"/>
    <property type="project" value="InterPro"/>
</dbReference>
<dbReference type="GO" id="GO:0016705">
    <property type="term" value="F:oxidoreductase activity, acting on paired donors, with incorporation or reduction of molecular oxygen"/>
    <property type="evidence" value="ECO:0007669"/>
    <property type="project" value="InterPro"/>
</dbReference>
<dbReference type="InterPro" id="IPR036396">
    <property type="entry name" value="Cyt_P450_sf"/>
</dbReference>
<proteinExistence type="predicted"/>
<gene>
    <name evidence="3" type="ORF">RJ640_010457</name>
</gene>
<dbReference type="GO" id="GO:0005506">
    <property type="term" value="F:iron ion binding"/>
    <property type="evidence" value="ECO:0007669"/>
    <property type="project" value="InterPro"/>
</dbReference>
<evidence type="ECO:0000313" key="3">
    <source>
        <dbReference type="EMBL" id="KAK2981414.1"/>
    </source>
</evidence>